<evidence type="ECO:0000256" key="2">
    <source>
        <dbReference type="ARBA" id="ARBA00024446"/>
    </source>
</evidence>
<dbReference type="InterPro" id="IPR036677">
    <property type="entry name" value="EutN_CcmL_sf"/>
</dbReference>
<dbReference type="KEGG" id="schv:BRCON_2540"/>
<dbReference type="GO" id="GO:0031469">
    <property type="term" value="C:bacterial microcompartment"/>
    <property type="evidence" value="ECO:0007669"/>
    <property type="project" value="UniProtKB-SubCell"/>
</dbReference>
<sequence length="109" mass="11539">MYLAKVLGKVISTDKYPAYEHKKLLVVQRLGLDRKPSGLPTVAIDYVGAGEGDIVLVGAAPGLASTVFKVPKAPIRELIMGVVDRVDIPGQEPFGHSLPSSSLKSSPSQ</sequence>
<dbReference type="AlphaFoldDB" id="A0A2Z4Y9F5"/>
<dbReference type="InterPro" id="IPR004992">
    <property type="entry name" value="EutN_CcmL"/>
</dbReference>
<dbReference type="PANTHER" id="PTHR36539">
    <property type="entry name" value="ETHANOLAMINE UTILIZATION PROTEIN EUTN"/>
    <property type="match status" value="1"/>
</dbReference>
<keyword evidence="2" id="KW-1283">Bacterial microcompartment</keyword>
<evidence type="ECO:0000313" key="4">
    <source>
        <dbReference type="Proteomes" id="UP000262583"/>
    </source>
</evidence>
<protein>
    <submittedName>
        <fullName evidence="3">Propanediol utilization polyhedral body protein PduN</fullName>
    </submittedName>
</protein>
<dbReference type="EMBL" id="CP030759">
    <property type="protein sequence ID" value="AXA37282.1"/>
    <property type="molecule type" value="Genomic_DNA"/>
</dbReference>
<organism evidence="3 4">
    <name type="scientific">Sumerlaea chitinivorans</name>
    <dbReference type="NCBI Taxonomy" id="2250252"/>
    <lineage>
        <taxon>Bacteria</taxon>
        <taxon>Candidatus Sumerlaeota</taxon>
        <taxon>Candidatus Sumerlaeia</taxon>
        <taxon>Candidatus Sumerlaeales</taxon>
        <taxon>Candidatus Sumerlaeaceae</taxon>
        <taxon>Candidatus Sumerlaea</taxon>
    </lineage>
</organism>
<dbReference type="Proteomes" id="UP000262583">
    <property type="component" value="Chromosome"/>
</dbReference>
<gene>
    <name evidence="3" type="ORF">BRCON_2540</name>
</gene>
<proteinExistence type="predicted"/>
<reference evidence="3 4" key="1">
    <citation type="submission" date="2018-05" db="EMBL/GenBank/DDBJ databases">
        <title>A metagenomic window into the 2 km-deep terrestrial subsurface aquifer revealed taxonomically and functionally diverse microbial community comprising novel uncultured bacterial lineages.</title>
        <authorList>
            <person name="Kadnikov V.V."/>
            <person name="Mardanov A.V."/>
            <person name="Beletsky A.V."/>
            <person name="Banks D."/>
            <person name="Pimenov N.V."/>
            <person name="Frank Y.A."/>
            <person name="Karnachuk O.V."/>
            <person name="Ravin N.V."/>
        </authorList>
    </citation>
    <scope>NUCLEOTIDE SEQUENCE [LARGE SCALE GENOMIC DNA]</scope>
    <source>
        <strain evidence="3">BY</strain>
    </source>
</reference>
<dbReference type="PROSITE" id="PS51932">
    <property type="entry name" value="BMV"/>
    <property type="match status" value="1"/>
</dbReference>
<dbReference type="PANTHER" id="PTHR36539:SF1">
    <property type="entry name" value="BACTERIAL MICROCOMPARTMENT SHELL VERTEX PROTEIN EUTN"/>
    <property type="match status" value="1"/>
</dbReference>
<comment type="subcellular location">
    <subcellularLocation>
        <location evidence="1">Bacterial microcompartment</location>
    </subcellularLocation>
</comment>
<evidence type="ECO:0000313" key="3">
    <source>
        <dbReference type="EMBL" id="AXA37282.1"/>
    </source>
</evidence>
<dbReference type="Pfam" id="PF03319">
    <property type="entry name" value="EutN_CcmL"/>
    <property type="match status" value="1"/>
</dbReference>
<accession>A0A2Z4Y9F5</accession>
<dbReference type="Gene3D" id="2.40.50.220">
    <property type="entry name" value="EutN/Ccml"/>
    <property type="match status" value="1"/>
</dbReference>
<dbReference type="SUPFAM" id="SSF159133">
    <property type="entry name" value="EutN/CcmL-like"/>
    <property type="match status" value="1"/>
</dbReference>
<name>A0A2Z4Y9F5_SUMC1</name>
<evidence type="ECO:0000256" key="1">
    <source>
        <dbReference type="ARBA" id="ARBA00024322"/>
    </source>
</evidence>